<keyword evidence="3" id="KW-1185">Reference proteome</keyword>
<name>A0A8T1NCC2_CARIL</name>
<keyword evidence="1" id="KW-0472">Membrane</keyword>
<organism evidence="2 3">
    <name type="scientific">Carya illinoinensis</name>
    <name type="common">Pecan</name>
    <dbReference type="NCBI Taxonomy" id="32201"/>
    <lineage>
        <taxon>Eukaryota</taxon>
        <taxon>Viridiplantae</taxon>
        <taxon>Streptophyta</taxon>
        <taxon>Embryophyta</taxon>
        <taxon>Tracheophyta</taxon>
        <taxon>Spermatophyta</taxon>
        <taxon>Magnoliopsida</taxon>
        <taxon>eudicotyledons</taxon>
        <taxon>Gunneridae</taxon>
        <taxon>Pentapetalae</taxon>
        <taxon>rosids</taxon>
        <taxon>fabids</taxon>
        <taxon>Fagales</taxon>
        <taxon>Juglandaceae</taxon>
        <taxon>Carya</taxon>
    </lineage>
</organism>
<accession>A0A8T1NCC2</accession>
<evidence type="ECO:0000313" key="3">
    <source>
        <dbReference type="Proteomes" id="UP000811609"/>
    </source>
</evidence>
<protein>
    <submittedName>
        <fullName evidence="2">Uncharacterized protein</fullName>
    </submittedName>
</protein>
<comment type="caution">
    <text evidence="2">The sequence shown here is derived from an EMBL/GenBank/DDBJ whole genome shotgun (WGS) entry which is preliminary data.</text>
</comment>
<evidence type="ECO:0000313" key="2">
    <source>
        <dbReference type="EMBL" id="KAG6629436.1"/>
    </source>
</evidence>
<proteinExistence type="predicted"/>
<keyword evidence="1" id="KW-0812">Transmembrane</keyword>
<dbReference type="Proteomes" id="UP000811609">
    <property type="component" value="Chromosome 14"/>
</dbReference>
<feature type="transmembrane region" description="Helical" evidence="1">
    <location>
        <begin position="23"/>
        <end position="48"/>
    </location>
</feature>
<sequence>MTTLSPSTRKCKLCLIPILSRSFLVLIVSFVFLLMLINVPSILSQIFFSICITSKLCRNMQDDQYGNSKKILRFVQFNSATPRFLLFFPQPLPKLFAATCTNCSRISSPDNSFGAILSSTRPSNLADSVLHA</sequence>
<gene>
    <name evidence="2" type="ORF">CIPAW_14G084500</name>
</gene>
<dbReference type="EMBL" id="CM031822">
    <property type="protein sequence ID" value="KAG6629436.1"/>
    <property type="molecule type" value="Genomic_DNA"/>
</dbReference>
<dbReference type="AlphaFoldDB" id="A0A8T1NCC2"/>
<evidence type="ECO:0000256" key="1">
    <source>
        <dbReference type="SAM" id="Phobius"/>
    </source>
</evidence>
<reference evidence="2" key="1">
    <citation type="submission" date="2020-12" db="EMBL/GenBank/DDBJ databases">
        <title>WGS assembly of Carya illinoinensis cv. Pawnee.</title>
        <authorList>
            <person name="Platts A."/>
            <person name="Shu S."/>
            <person name="Wright S."/>
            <person name="Barry K."/>
            <person name="Edger P."/>
            <person name="Pires J.C."/>
            <person name="Schmutz J."/>
        </authorList>
    </citation>
    <scope>NUCLEOTIDE SEQUENCE</scope>
    <source>
        <tissue evidence="2">Leaf</tissue>
    </source>
</reference>
<keyword evidence="1" id="KW-1133">Transmembrane helix</keyword>